<dbReference type="GO" id="GO:0008270">
    <property type="term" value="F:zinc ion binding"/>
    <property type="evidence" value="ECO:0007669"/>
    <property type="project" value="UniProtKB-KW"/>
</dbReference>
<evidence type="ECO:0000259" key="15">
    <source>
        <dbReference type="PROSITE" id="PS50089"/>
    </source>
</evidence>
<keyword evidence="11 14" id="KW-0472">Membrane</keyword>
<accession>A0A9P0YVS3</accession>
<reference evidence="16" key="1">
    <citation type="submission" date="2022-07" db="EMBL/GenBank/DDBJ databases">
        <authorList>
            <person name="Macas J."/>
            <person name="Novak P."/>
            <person name="Neumann P."/>
        </authorList>
    </citation>
    <scope>NUCLEOTIDE SEQUENCE</scope>
</reference>
<feature type="domain" description="RING-type" evidence="15">
    <location>
        <begin position="341"/>
        <end position="381"/>
    </location>
</feature>
<evidence type="ECO:0000256" key="4">
    <source>
        <dbReference type="ARBA" id="ARBA00022679"/>
    </source>
</evidence>
<evidence type="ECO:0000256" key="5">
    <source>
        <dbReference type="ARBA" id="ARBA00022692"/>
    </source>
</evidence>
<sequence>MSSHDHAVAVVLSQIALAADGALLGLTLAFVAVRSILKFKATNSALHKIKETPSVRVSDLRSLVDAEKESNQSDEGSLVIVRGTVEAKSVVEGNWKSLMTNVLVAHDSGEKAVILQRTQSCIYNDWKGFLGWTSDVRSLFTRSWKEHKSSSIRTVPFVIVEAGRWPQSEYVNVKLDGSTHPLPLVTVYHQLHPVDTTPLTCLQALLGHQYPIGLLDEEKILPLGKEITAVGICSSSGGALEIKACNYLPVFLSEMTKDQLIVDLTFKTKVLLWSGAVFGSVAIGILSYAAVRNWNRWKAWRHHRQQARQHNAAAAADDDDDSQVAGGDEEDSSDIPDGQLCVICLTRRRRSAFVPCGHLACCQRCALCIERDLSPKCPVCRQAITHSVRIYDS</sequence>
<evidence type="ECO:0000256" key="2">
    <source>
        <dbReference type="ARBA" id="ARBA00004141"/>
    </source>
</evidence>
<evidence type="ECO:0000256" key="10">
    <source>
        <dbReference type="ARBA" id="ARBA00022989"/>
    </source>
</evidence>
<dbReference type="Gene3D" id="3.30.40.10">
    <property type="entry name" value="Zinc/RING finger domain, C3HC4 (zinc finger)"/>
    <property type="match status" value="1"/>
</dbReference>
<dbReference type="Proteomes" id="UP001152484">
    <property type="component" value="Unassembled WGS sequence"/>
</dbReference>
<dbReference type="PANTHER" id="PTHR47355">
    <property type="entry name" value="E3 UBIQUITIN-PROTEIN LIGASE SPL2"/>
    <property type="match status" value="1"/>
</dbReference>
<dbReference type="PROSITE" id="PS50089">
    <property type="entry name" value="ZF_RING_2"/>
    <property type="match status" value="1"/>
</dbReference>
<dbReference type="GO" id="GO:0061630">
    <property type="term" value="F:ubiquitin protein ligase activity"/>
    <property type="evidence" value="ECO:0007669"/>
    <property type="project" value="UniProtKB-EC"/>
</dbReference>
<proteinExistence type="predicted"/>
<feature type="transmembrane region" description="Helical" evidence="14">
    <location>
        <begin position="270"/>
        <end position="291"/>
    </location>
</feature>
<dbReference type="EMBL" id="CAMAPE010000010">
    <property type="protein sequence ID" value="CAH9076923.1"/>
    <property type="molecule type" value="Genomic_DNA"/>
</dbReference>
<dbReference type="InterPro" id="IPR001841">
    <property type="entry name" value="Znf_RING"/>
</dbReference>
<feature type="region of interest" description="Disordered" evidence="13">
    <location>
        <begin position="310"/>
        <end position="334"/>
    </location>
</feature>
<dbReference type="CDD" id="cd23145">
    <property type="entry name" value="RING-HC_SPL2-like"/>
    <property type="match status" value="1"/>
</dbReference>
<keyword evidence="6" id="KW-0479">Metal-binding</keyword>
<evidence type="ECO:0000256" key="7">
    <source>
        <dbReference type="ARBA" id="ARBA00022771"/>
    </source>
</evidence>
<dbReference type="Pfam" id="PF13920">
    <property type="entry name" value="zf-C3HC4_3"/>
    <property type="match status" value="1"/>
</dbReference>
<organism evidence="16 17">
    <name type="scientific">Cuscuta europaea</name>
    <name type="common">European dodder</name>
    <dbReference type="NCBI Taxonomy" id="41803"/>
    <lineage>
        <taxon>Eukaryota</taxon>
        <taxon>Viridiplantae</taxon>
        <taxon>Streptophyta</taxon>
        <taxon>Embryophyta</taxon>
        <taxon>Tracheophyta</taxon>
        <taxon>Spermatophyta</taxon>
        <taxon>Magnoliopsida</taxon>
        <taxon>eudicotyledons</taxon>
        <taxon>Gunneridae</taxon>
        <taxon>Pentapetalae</taxon>
        <taxon>asterids</taxon>
        <taxon>lamiids</taxon>
        <taxon>Solanales</taxon>
        <taxon>Convolvulaceae</taxon>
        <taxon>Cuscuteae</taxon>
        <taxon>Cuscuta</taxon>
        <taxon>Cuscuta subgen. Cuscuta</taxon>
    </lineage>
</organism>
<keyword evidence="8" id="KW-0833">Ubl conjugation pathway</keyword>
<dbReference type="InterPro" id="IPR022170">
    <property type="entry name" value="MUL1-like"/>
</dbReference>
<dbReference type="InterPro" id="IPR013083">
    <property type="entry name" value="Znf_RING/FYVE/PHD"/>
</dbReference>
<comment type="subcellular location">
    <subcellularLocation>
        <location evidence="2">Membrane</location>
        <topology evidence="2">Multi-pass membrane protein</topology>
    </subcellularLocation>
</comment>
<dbReference type="GO" id="GO:0016020">
    <property type="term" value="C:membrane"/>
    <property type="evidence" value="ECO:0007669"/>
    <property type="project" value="UniProtKB-SubCell"/>
</dbReference>
<gene>
    <name evidence="16" type="ORF">CEURO_LOCUS6114</name>
</gene>
<dbReference type="GO" id="GO:0016567">
    <property type="term" value="P:protein ubiquitination"/>
    <property type="evidence" value="ECO:0007669"/>
    <property type="project" value="InterPro"/>
</dbReference>
<evidence type="ECO:0000313" key="16">
    <source>
        <dbReference type="EMBL" id="CAH9076923.1"/>
    </source>
</evidence>
<dbReference type="InterPro" id="IPR044247">
    <property type="entry name" value="SPL2-like"/>
</dbReference>
<keyword evidence="4" id="KW-0808">Transferase</keyword>
<keyword evidence="10 14" id="KW-1133">Transmembrane helix</keyword>
<dbReference type="EC" id="2.3.2.27" evidence="3"/>
<evidence type="ECO:0000313" key="17">
    <source>
        <dbReference type="Proteomes" id="UP001152484"/>
    </source>
</evidence>
<evidence type="ECO:0000256" key="9">
    <source>
        <dbReference type="ARBA" id="ARBA00022833"/>
    </source>
</evidence>
<protein>
    <recommendedName>
        <fullName evidence="3">RING-type E3 ubiquitin transferase</fullName>
        <ecNumber evidence="3">2.3.2.27</ecNumber>
    </recommendedName>
</protein>
<evidence type="ECO:0000256" key="6">
    <source>
        <dbReference type="ARBA" id="ARBA00022723"/>
    </source>
</evidence>
<evidence type="ECO:0000256" key="13">
    <source>
        <dbReference type="SAM" id="MobiDB-lite"/>
    </source>
</evidence>
<dbReference type="PANTHER" id="PTHR47355:SF1">
    <property type="entry name" value="E3 UBIQUITIN-PROTEIN LIGASE SPL2"/>
    <property type="match status" value="1"/>
</dbReference>
<dbReference type="OrthoDB" id="1711136at2759"/>
<keyword evidence="5 14" id="KW-0812">Transmembrane</keyword>
<dbReference type="AlphaFoldDB" id="A0A9P0YVS3"/>
<evidence type="ECO:0000256" key="3">
    <source>
        <dbReference type="ARBA" id="ARBA00012483"/>
    </source>
</evidence>
<evidence type="ECO:0000256" key="12">
    <source>
        <dbReference type="PROSITE-ProRule" id="PRU00175"/>
    </source>
</evidence>
<dbReference type="SUPFAM" id="SSF57850">
    <property type="entry name" value="RING/U-box"/>
    <property type="match status" value="1"/>
</dbReference>
<dbReference type="Pfam" id="PF12483">
    <property type="entry name" value="GIDE"/>
    <property type="match status" value="1"/>
</dbReference>
<evidence type="ECO:0000256" key="14">
    <source>
        <dbReference type="SAM" id="Phobius"/>
    </source>
</evidence>
<comment type="catalytic activity">
    <reaction evidence="1">
        <text>S-ubiquitinyl-[E2 ubiquitin-conjugating enzyme]-L-cysteine + [acceptor protein]-L-lysine = [E2 ubiquitin-conjugating enzyme]-L-cysteine + N(6)-ubiquitinyl-[acceptor protein]-L-lysine.</text>
        <dbReference type="EC" id="2.3.2.27"/>
    </reaction>
</comment>
<name>A0A9P0YVS3_CUSEU</name>
<comment type="caution">
    <text evidence="16">The sequence shown here is derived from an EMBL/GenBank/DDBJ whole genome shotgun (WGS) entry which is preliminary data.</text>
</comment>
<keyword evidence="17" id="KW-1185">Reference proteome</keyword>
<keyword evidence="7 12" id="KW-0863">Zinc-finger</keyword>
<evidence type="ECO:0000256" key="1">
    <source>
        <dbReference type="ARBA" id="ARBA00000900"/>
    </source>
</evidence>
<keyword evidence="9" id="KW-0862">Zinc</keyword>
<feature type="compositionally biased region" description="Acidic residues" evidence="13">
    <location>
        <begin position="316"/>
        <end position="334"/>
    </location>
</feature>
<evidence type="ECO:0000256" key="11">
    <source>
        <dbReference type="ARBA" id="ARBA00023136"/>
    </source>
</evidence>
<evidence type="ECO:0000256" key="8">
    <source>
        <dbReference type="ARBA" id="ARBA00022786"/>
    </source>
</evidence>